<protein>
    <submittedName>
        <fullName evidence="2">Uncharacterized protein</fullName>
    </submittedName>
</protein>
<name>A0A9X2IZM9_9NOCA</name>
<dbReference type="AlphaFoldDB" id="A0A9X2IZM9"/>
<comment type="caution">
    <text evidence="2">The sequence shown here is derived from an EMBL/GenBank/DDBJ whole genome shotgun (WGS) entry which is preliminary data.</text>
</comment>
<feature type="transmembrane region" description="Helical" evidence="1">
    <location>
        <begin position="108"/>
        <end position="130"/>
    </location>
</feature>
<accession>A0A9X2IZM9</accession>
<sequence>MTLDALTDRPGALRIAVSAVGTITSQVAVATAVLYYFGLMYTRAWYGYFGIDASMLGLSTADYLYRSLYGGYWPAVLLLLLVSVLYTGRRVPVVVAAWSRRPRLVLRVWAAAIFTVGAVLQVLVAVGILIRGRLPAAMSLYLPIMLVLGAALVGYVIALRAQYPVQLAARSRAAPPIWVPLLAIVLLICLGMLWAVGVYAQRRASADAAIAEARRFADRPVVLLFSVDRLGIEGGGSQMGEITAAGEKYRYVYSGLLLLARTPDRYFLLPHDWKPKRDRVFVVNSGDGVRIDLAPHP</sequence>
<reference evidence="2" key="1">
    <citation type="submission" date="2022-06" db="EMBL/GenBank/DDBJ databases">
        <title>Novel species in genus nocardia.</title>
        <authorList>
            <person name="Li F."/>
        </authorList>
    </citation>
    <scope>NUCLEOTIDE SEQUENCE</scope>
    <source>
        <strain evidence="2">CDC141</strain>
    </source>
</reference>
<dbReference type="EMBL" id="JAMRXG010000020">
    <property type="protein sequence ID" value="MCM6778267.1"/>
    <property type="molecule type" value="Genomic_DNA"/>
</dbReference>
<keyword evidence="3" id="KW-1185">Reference proteome</keyword>
<gene>
    <name evidence="2" type="ORF">NDR86_32750</name>
</gene>
<feature type="transmembrane region" description="Helical" evidence="1">
    <location>
        <begin position="177"/>
        <end position="200"/>
    </location>
</feature>
<proteinExistence type="predicted"/>
<keyword evidence="1" id="KW-0812">Transmembrane</keyword>
<dbReference type="Proteomes" id="UP001139157">
    <property type="component" value="Unassembled WGS sequence"/>
</dbReference>
<evidence type="ECO:0000313" key="2">
    <source>
        <dbReference type="EMBL" id="MCM6778267.1"/>
    </source>
</evidence>
<keyword evidence="1" id="KW-1133">Transmembrane helix</keyword>
<feature type="transmembrane region" description="Helical" evidence="1">
    <location>
        <begin position="137"/>
        <end position="157"/>
    </location>
</feature>
<evidence type="ECO:0000313" key="3">
    <source>
        <dbReference type="Proteomes" id="UP001139157"/>
    </source>
</evidence>
<dbReference type="RefSeq" id="WP_251917737.1">
    <property type="nucleotide sequence ID" value="NZ_JAMRXG010000020.1"/>
</dbReference>
<feature type="transmembrane region" description="Helical" evidence="1">
    <location>
        <begin position="72"/>
        <end position="88"/>
    </location>
</feature>
<feature type="transmembrane region" description="Helical" evidence="1">
    <location>
        <begin position="12"/>
        <end position="38"/>
    </location>
</feature>
<keyword evidence="1" id="KW-0472">Membrane</keyword>
<organism evidence="2 3">
    <name type="scientific">Nocardia pulmonis</name>
    <dbReference type="NCBI Taxonomy" id="2951408"/>
    <lineage>
        <taxon>Bacteria</taxon>
        <taxon>Bacillati</taxon>
        <taxon>Actinomycetota</taxon>
        <taxon>Actinomycetes</taxon>
        <taxon>Mycobacteriales</taxon>
        <taxon>Nocardiaceae</taxon>
        <taxon>Nocardia</taxon>
    </lineage>
</organism>
<evidence type="ECO:0000256" key="1">
    <source>
        <dbReference type="SAM" id="Phobius"/>
    </source>
</evidence>